<evidence type="ECO:0000256" key="1">
    <source>
        <dbReference type="SAM" id="MobiDB-lite"/>
    </source>
</evidence>
<proteinExistence type="predicted"/>
<name>A0A250J2T6_9BACT</name>
<sequence>MPRTYRFEPFTVARSTPSRGLRRRDKQHLSEKRASQRSSDSAPHYGRAHAETEELFHVRAMNAQLEALAGLSADSPLKPTATNRGQPIGALPLAEVPMVERGKSLRDVFSEALRQFRAVQSGIEDATRATGRLLSLPMEAARMAAARLRLVQV</sequence>
<evidence type="ECO:0000313" key="3">
    <source>
        <dbReference type="Proteomes" id="UP000217257"/>
    </source>
</evidence>
<reference evidence="2 3" key="1">
    <citation type="submission" date="2017-06" db="EMBL/GenBank/DDBJ databases">
        <title>Sequencing and comparative analysis of myxobacterial genomes.</title>
        <authorList>
            <person name="Rupp O."/>
            <person name="Goesmann A."/>
            <person name="Sogaard-Andersen L."/>
        </authorList>
    </citation>
    <scope>NUCLEOTIDE SEQUENCE [LARGE SCALE GENOMIC DNA]</scope>
    <source>
        <strain evidence="2 3">DSM 52655</strain>
    </source>
</reference>
<gene>
    <name evidence="2" type="ORF">CYFUS_003243</name>
</gene>
<evidence type="ECO:0000313" key="2">
    <source>
        <dbReference type="EMBL" id="ATB37818.1"/>
    </source>
</evidence>
<protein>
    <submittedName>
        <fullName evidence="2">Uncharacterized protein</fullName>
    </submittedName>
</protein>
<dbReference type="EMBL" id="CP022098">
    <property type="protein sequence ID" value="ATB37818.1"/>
    <property type="molecule type" value="Genomic_DNA"/>
</dbReference>
<dbReference type="AlphaFoldDB" id="A0A250J2T6"/>
<accession>A0A250J2T6</accession>
<dbReference type="KEGG" id="cfus:CYFUS_003243"/>
<feature type="region of interest" description="Disordered" evidence="1">
    <location>
        <begin position="1"/>
        <end position="53"/>
    </location>
</feature>
<dbReference type="Proteomes" id="UP000217257">
    <property type="component" value="Chromosome"/>
</dbReference>
<organism evidence="2 3">
    <name type="scientific">Cystobacter fuscus</name>
    <dbReference type="NCBI Taxonomy" id="43"/>
    <lineage>
        <taxon>Bacteria</taxon>
        <taxon>Pseudomonadati</taxon>
        <taxon>Myxococcota</taxon>
        <taxon>Myxococcia</taxon>
        <taxon>Myxococcales</taxon>
        <taxon>Cystobacterineae</taxon>
        <taxon>Archangiaceae</taxon>
        <taxon>Cystobacter</taxon>
    </lineage>
</organism>